<feature type="transmembrane region" description="Helical" evidence="1">
    <location>
        <begin position="376"/>
        <end position="403"/>
    </location>
</feature>
<keyword evidence="1" id="KW-0472">Membrane</keyword>
<dbReference type="AlphaFoldDB" id="A0A0C3B748"/>
<keyword evidence="1" id="KW-0812">Transmembrane</keyword>
<feature type="transmembrane region" description="Helical" evidence="1">
    <location>
        <begin position="298"/>
        <end position="320"/>
    </location>
</feature>
<feature type="transmembrane region" description="Helical" evidence="1">
    <location>
        <begin position="326"/>
        <end position="348"/>
    </location>
</feature>
<evidence type="ECO:0000313" key="2">
    <source>
        <dbReference type="EMBL" id="KIM32630.1"/>
    </source>
</evidence>
<feature type="transmembrane region" description="Helical" evidence="1">
    <location>
        <begin position="117"/>
        <end position="139"/>
    </location>
</feature>
<feature type="transmembrane region" description="Helical" evidence="1">
    <location>
        <begin position="160"/>
        <end position="185"/>
    </location>
</feature>
<protein>
    <submittedName>
        <fullName evidence="2">Uncharacterized protein</fullName>
    </submittedName>
</protein>
<feature type="transmembrane region" description="Helical" evidence="1">
    <location>
        <begin position="423"/>
        <end position="448"/>
    </location>
</feature>
<dbReference type="Proteomes" id="UP000054097">
    <property type="component" value="Unassembled WGS sequence"/>
</dbReference>
<keyword evidence="1" id="KW-1133">Transmembrane helix</keyword>
<name>A0A0C3B748_SERVB</name>
<evidence type="ECO:0000256" key="1">
    <source>
        <dbReference type="SAM" id="Phobius"/>
    </source>
</evidence>
<sequence length="465" mass="50496">MAQLFEGNKLSSINLLHIRLTLIRPKLPVIGGFKEKRKKRGSALNRVTHDIKCIPTLAFPAFPGLLFPIITMYRAEMQSTLMPRTIDRLLVTSMVLTGSTLSLTIGTIHHATMGNMILNAIVSLILIAVMTNHFVLYHLSKKQITAFSPSADGTVAYPDCLFGLLNIIFTSIAGMLLIGLMWMAISSGIFHWITTWTPSGDNGHYPALALILQGLIGIVVSIVDCSVRRYERAVKAGGGTGWPSLQPSPIKMVLWGSTAASLETPTPHNGVIRCGTEGDNTPTAKMQTSVMPRTIDRLLVTSLVLAGSALTLSIGIIPHAGITDLIFQPIFSAIFVAVIANHLILYHLSKKQTTGPSPSADGTVAYPNCLFSLSNIIFTSFIGFILLGFMWTPILIGVLYSSAPSNMQYSTVPHPLSYIRYPFLIPILQGILGYAEGGILLTLFAFYVRQRKAHQRAAQAVALKA</sequence>
<feature type="transmembrane region" description="Helical" evidence="1">
    <location>
        <begin position="85"/>
        <end position="105"/>
    </location>
</feature>
<reference evidence="2 3" key="1">
    <citation type="submission" date="2014-04" db="EMBL/GenBank/DDBJ databases">
        <authorList>
            <consortium name="DOE Joint Genome Institute"/>
            <person name="Kuo A."/>
            <person name="Zuccaro A."/>
            <person name="Kohler A."/>
            <person name="Nagy L.G."/>
            <person name="Floudas D."/>
            <person name="Copeland A."/>
            <person name="Barry K.W."/>
            <person name="Cichocki N."/>
            <person name="Veneault-Fourrey C."/>
            <person name="LaButti K."/>
            <person name="Lindquist E.A."/>
            <person name="Lipzen A."/>
            <person name="Lundell T."/>
            <person name="Morin E."/>
            <person name="Murat C."/>
            <person name="Sun H."/>
            <person name="Tunlid A."/>
            <person name="Henrissat B."/>
            <person name="Grigoriev I.V."/>
            <person name="Hibbett D.S."/>
            <person name="Martin F."/>
            <person name="Nordberg H.P."/>
            <person name="Cantor M.N."/>
            <person name="Hua S.X."/>
        </authorList>
    </citation>
    <scope>NUCLEOTIDE SEQUENCE [LARGE SCALE GENOMIC DNA]</scope>
    <source>
        <strain evidence="2 3">MAFF 305830</strain>
    </source>
</reference>
<reference evidence="3" key="2">
    <citation type="submission" date="2015-01" db="EMBL/GenBank/DDBJ databases">
        <title>Evolutionary Origins and Diversification of the Mycorrhizal Mutualists.</title>
        <authorList>
            <consortium name="DOE Joint Genome Institute"/>
            <consortium name="Mycorrhizal Genomics Consortium"/>
            <person name="Kohler A."/>
            <person name="Kuo A."/>
            <person name="Nagy L.G."/>
            <person name="Floudas D."/>
            <person name="Copeland A."/>
            <person name="Barry K.W."/>
            <person name="Cichocki N."/>
            <person name="Veneault-Fourrey C."/>
            <person name="LaButti K."/>
            <person name="Lindquist E.A."/>
            <person name="Lipzen A."/>
            <person name="Lundell T."/>
            <person name="Morin E."/>
            <person name="Murat C."/>
            <person name="Riley R."/>
            <person name="Ohm R."/>
            <person name="Sun H."/>
            <person name="Tunlid A."/>
            <person name="Henrissat B."/>
            <person name="Grigoriev I.V."/>
            <person name="Hibbett D.S."/>
            <person name="Martin F."/>
        </authorList>
    </citation>
    <scope>NUCLEOTIDE SEQUENCE [LARGE SCALE GENOMIC DNA]</scope>
    <source>
        <strain evidence="3">MAFF 305830</strain>
    </source>
</reference>
<evidence type="ECO:0000313" key="3">
    <source>
        <dbReference type="Proteomes" id="UP000054097"/>
    </source>
</evidence>
<dbReference type="HOGENOM" id="CLU_588153_0_0_1"/>
<organism evidence="2 3">
    <name type="scientific">Serendipita vermifera MAFF 305830</name>
    <dbReference type="NCBI Taxonomy" id="933852"/>
    <lineage>
        <taxon>Eukaryota</taxon>
        <taxon>Fungi</taxon>
        <taxon>Dikarya</taxon>
        <taxon>Basidiomycota</taxon>
        <taxon>Agaricomycotina</taxon>
        <taxon>Agaricomycetes</taxon>
        <taxon>Sebacinales</taxon>
        <taxon>Serendipitaceae</taxon>
        <taxon>Serendipita</taxon>
    </lineage>
</organism>
<feature type="transmembrane region" description="Helical" evidence="1">
    <location>
        <begin position="205"/>
        <end position="223"/>
    </location>
</feature>
<gene>
    <name evidence="2" type="ORF">M408DRAFT_312787</name>
</gene>
<feature type="transmembrane region" description="Helical" evidence="1">
    <location>
        <begin position="54"/>
        <end position="73"/>
    </location>
</feature>
<dbReference type="EMBL" id="KN824279">
    <property type="protein sequence ID" value="KIM32630.1"/>
    <property type="molecule type" value="Genomic_DNA"/>
</dbReference>
<proteinExistence type="predicted"/>
<keyword evidence="3" id="KW-1185">Reference proteome</keyword>
<accession>A0A0C3B748</accession>